<dbReference type="KEGG" id="ovb:NB640_04645"/>
<dbReference type="Proteomes" id="UP001156215">
    <property type="component" value="Chromosome"/>
</dbReference>
<keyword evidence="3" id="KW-1185">Reference proteome</keyword>
<dbReference type="AlphaFoldDB" id="A0A9E9M0D8"/>
<feature type="region of interest" description="Disordered" evidence="1">
    <location>
        <begin position="309"/>
        <end position="328"/>
    </location>
</feature>
<dbReference type="EMBL" id="CP098242">
    <property type="protein sequence ID" value="WAW10930.1"/>
    <property type="molecule type" value="Genomic_DNA"/>
</dbReference>
<gene>
    <name evidence="2" type="ORF">NB640_04645</name>
</gene>
<dbReference type="RefSeq" id="WP_269310005.1">
    <property type="nucleotide sequence ID" value="NZ_CP098242.1"/>
</dbReference>
<reference evidence="2" key="1">
    <citation type="journal article" date="2022" name="Front. Microbiol.">
        <title>New perspectives on an old grouping: The genomic and phenotypic variability of Oxalobacter formigenes and the implications for calcium oxalate stone prevention.</title>
        <authorList>
            <person name="Chmiel J.A."/>
            <person name="Carr C."/>
            <person name="Stuivenberg G.A."/>
            <person name="Venema R."/>
            <person name="Chanyi R.M."/>
            <person name="Al K.F."/>
            <person name="Giguere D."/>
            <person name="Say H."/>
            <person name="Akouris P.P."/>
            <person name="Dominguez Romero S.A."/>
            <person name="Kwong A."/>
            <person name="Tai V."/>
            <person name="Koval S.F."/>
            <person name="Razvi H."/>
            <person name="Bjazevic J."/>
            <person name="Burton J.P."/>
        </authorList>
    </citation>
    <scope>NUCLEOTIDE SEQUENCE</scope>
    <source>
        <strain evidence="2">WoOx3</strain>
    </source>
</reference>
<name>A0A9E9M0D8_9BURK</name>
<proteinExistence type="predicted"/>
<protein>
    <submittedName>
        <fullName evidence="2">Uncharacterized protein</fullName>
    </submittedName>
</protein>
<evidence type="ECO:0000313" key="2">
    <source>
        <dbReference type="EMBL" id="WAW10930.1"/>
    </source>
</evidence>
<organism evidence="2 3">
    <name type="scientific">Oxalobacter vibrioformis</name>
    <dbReference type="NCBI Taxonomy" id="933080"/>
    <lineage>
        <taxon>Bacteria</taxon>
        <taxon>Pseudomonadati</taxon>
        <taxon>Pseudomonadota</taxon>
        <taxon>Betaproteobacteria</taxon>
        <taxon>Burkholderiales</taxon>
        <taxon>Oxalobacteraceae</taxon>
        <taxon>Oxalobacter</taxon>
    </lineage>
</organism>
<accession>A0A9E9M0D8</accession>
<sequence length="411" mass="46986">MNTHYENREREIVVFREMLDRYIQPLTSQSKLSGPYTDAVTPLQRVTYDTQHRLKIFLSKKSRICFVMQRRMPFSVEEKSLIEEIVGMLHEAGDGMALPDARFVQESIERVAARFMNARSADMIFQLIQVYKKWAVKSLEREKWTHTIGIYLNKSARSACNFFTLSDEDNVHTMGSSKGTLLAMNTWGDILGIESIIPFSENHRKVQEVYAPIDVADVAFWTGTRNRMAIMLTEKGEILLFKNRKLIFVYAFSQWQYFPHTLLVDEIFDKRHSKDELDVRKAAYLTSLDMAFHGRKASIGILSQPHRKNNQLRRVHSDTGSTSRKSQDALIKSITHDKKFQNLSRKIRAELCAMTGTLILDTGGAFYIGSKDRAISSSGSGPDNEKDVGIKVNGLGILEIYKNRDIPLAFA</sequence>
<evidence type="ECO:0000313" key="3">
    <source>
        <dbReference type="Proteomes" id="UP001156215"/>
    </source>
</evidence>
<evidence type="ECO:0000256" key="1">
    <source>
        <dbReference type="SAM" id="MobiDB-lite"/>
    </source>
</evidence>